<evidence type="ECO:0000256" key="3">
    <source>
        <dbReference type="ARBA" id="ARBA00023026"/>
    </source>
</evidence>
<dbReference type="GeneID" id="37073201"/>
<evidence type="ECO:0000256" key="1">
    <source>
        <dbReference type="ARBA" id="ARBA00022669"/>
    </source>
</evidence>
<dbReference type="PANTHER" id="PTHR34997">
    <property type="entry name" value="AM15"/>
    <property type="match status" value="1"/>
</dbReference>
<keyword evidence="1" id="KW-0147">Chitin-binding</keyword>
<proteinExistence type="predicted"/>
<organism evidence="5 6">
    <name type="scientific">Aspergillus saccharolyticus JOP 1030-1</name>
    <dbReference type="NCBI Taxonomy" id="1450539"/>
    <lineage>
        <taxon>Eukaryota</taxon>
        <taxon>Fungi</taxon>
        <taxon>Dikarya</taxon>
        <taxon>Ascomycota</taxon>
        <taxon>Pezizomycotina</taxon>
        <taxon>Eurotiomycetes</taxon>
        <taxon>Eurotiomycetidae</taxon>
        <taxon>Eurotiales</taxon>
        <taxon>Aspergillaceae</taxon>
        <taxon>Aspergillus</taxon>
        <taxon>Aspergillus subgen. Circumdati</taxon>
    </lineage>
</organism>
<dbReference type="STRING" id="1450539.A0A319A9U8"/>
<dbReference type="PANTHER" id="PTHR34997:SF2">
    <property type="entry name" value="LYSM DOMAIN-CONTAINING PROTEIN-RELATED"/>
    <property type="match status" value="1"/>
</dbReference>
<evidence type="ECO:0000256" key="2">
    <source>
        <dbReference type="ARBA" id="ARBA00022729"/>
    </source>
</evidence>
<dbReference type="InterPro" id="IPR036779">
    <property type="entry name" value="LysM_dom_sf"/>
</dbReference>
<name>A0A319A9U8_9EURO</name>
<reference evidence="5 6" key="1">
    <citation type="submission" date="2016-12" db="EMBL/GenBank/DDBJ databases">
        <title>The genomes of Aspergillus section Nigri reveals drivers in fungal speciation.</title>
        <authorList>
            <consortium name="DOE Joint Genome Institute"/>
            <person name="Vesth T.C."/>
            <person name="Nybo J."/>
            <person name="Theobald S."/>
            <person name="Brandl J."/>
            <person name="Frisvad J.C."/>
            <person name="Nielsen K.F."/>
            <person name="Lyhne E.K."/>
            <person name="Kogle M.E."/>
            <person name="Kuo A."/>
            <person name="Riley R."/>
            <person name="Clum A."/>
            <person name="Nolan M."/>
            <person name="Lipzen A."/>
            <person name="Salamov A."/>
            <person name="Henrissat B."/>
            <person name="Wiebenga A."/>
            <person name="De Vries R.P."/>
            <person name="Grigoriev I.V."/>
            <person name="Mortensen U.H."/>
            <person name="Andersen M.R."/>
            <person name="Baker S.E."/>
        </authorList>
    </citation>
    <scope>NUCLEOTIDE SEQUENCE [LARGE SCALE GENOMIC DNA]</scope>
    <source>
        <strain evidence="5 6">JOP 1030-1</strain>
    </source>
</reference>
<feature type="domain" description="LysM" evidence="4">
    <location>
        <begin position="88"/>
        <end position="134"/>
    </location>
</feature>
<dbReference type="Pfam" id="PF01476">
    <property type="entry name" value="LysM"/>
    <property type="match status" value="1"/>
</dbReference>
<dbReference type="EMBL" id="KZ821241">
    <property type="protein sequence ID" value="PYH43772.1"/>
    <property type="molecule type" value="Genomic_DNA"/>
</dbReference>
<accession>A0A319A9U8</accession>
<dbReference type="OrthoDB" id="5985073at2759"/>
<dbReference type="RefSeq" id="XP_025429754.1">
    <property type="nucleotide sequence ID" value="XM_025571973.1"/>
</dbReference>
<dbReference type="Proteomes" id="UP000248349">
    <property type="component" value="Unassembled WGS sequence"/>
</dbReference>
<keyword evidence="6" id="KW-1185">Reference proteome</keyword>
<evidence type="ECO:0000259" key="4">
    <source>
        <dbReference type="PROSITE" id="PS51782"/>
    </source>
</evidence>
<protein>
    <submittedName>
        <fullName evidence="5">LysM domain-containing protein</fullName>
    </submittedName>
</protein>
<feature type="domain" description="LysM" evidence="4">
    <location>
        <begin position="24"/>
        <end position="70"/>
    </location>
</feature>
<dbReference type="GO" id="GO:0008061">
    <property type="term" value="F:chitin binding"/>
    <property type="evidence" value="ECO:0007669"/>
    <property type="project" value="UniProtKB-KW"/>
</dbReference>
<dbReference type="AlphaFoldDB" id="A0A319A9U8"/>
<feature type="non-terminal residue" evidence="5">
    <location>
        <position position="1"/>
    </location>
</feature>
<keyword evidence="3" id="KW-0843">Virulence</keyword>
<evidence type="ECO:0000313" key="6">
    <source>
        <dbReference type="Proteomes" id="UP000248349"/>
    </source>
</evidence>
<gene>
    <name evidence="5" type="ORF">BP01DRAFT_300089</name>
</gene>
<dbReference type="InterPro" id="IPR052210">
    <property type="entry name" value="LysM1-like"/>
</dbReference>
<evidence type="ECO:0000313" key="5">
    <source>
        <dbReference type="EMBL" id="PYH43772.1"/>
    </source>
</evidence>
<dbReference type="InterPro" id="IPR018392">
    <property type="entry name" value="LysM"/>
</dbReference>
<sequence>SSTAAGTVTTPLPIQTGMVSDCDEFRLIVSGDTCATVASAVGICLADFYAWNPAVGDTGASLWVNDYVCVGIGMASNTPKRYGDDCYAFHWVVSGDDCADIASTAGSTLVEFNVWNPAVGDTCASLWVDKYVCMGTA</sequence>
<dbReference type="PROSITE" id="PS51782">
    <property type="entry name" value="LYSM"/>
    <property type="match status" value="2"/>
</dbReference>
<dbReference type="Gene3D" id="3.10.350.10">
    <property type="entry name" value="LysM domain"/>
    <property type="match status" value="2"/>
</dbReference>
<dbReference type="CDD" id="cd00118">
    <property type="entry name" value="LysM"/>
    <property type="match status" value="2"/>
</dbReference>
<dbReference type="SUPFAM" id="SSF54106">
    <property type="entry name" value="LysM domain"/>
    <property type="match status" value="2"/>
</dbReference>
<keyword evidence="2" id="KW-0732">Signal</keyword>